<feature type="transmembrane region" description="Helical" evidence="2">
    <location>
        <begin position="107"/>
        <end position="127"/>
    </location>
</feature>
<feature type="transmembrane region" description="Helical" evidence="2">
    <location>
        <begin position="34"/>
        <end position="62"/>
    </location>
</feature>
<feature type="compositionally biased region" description="Low complexity" evidence="1">
    <location>
        <begin position="345"/>
        <end position="354"/>
    </location>
</feature>
<evidence type="ECO:0000313" key="3">
    <source>
        <dbReference type="EMBL" id="RKP10019.1"/>
    </source>
</evidence>
<proteinExistence type="predicted"/>
<keyword evidence="2" id="KW-0812">Transmembrane</keyword>
<feature type="transmembrane region" description="Helical" evidence="2">
    <location>
        <begin position="208"/>
        <end position="224"/>
    </location>
</feature>
<gene>
    <name evidence="3" type="ORF">THASP1DRAFT_22218</name>
</gene>
<evidence type="ECO:0000313" key="4">
    <source>
        <dbReference type="Proteomes" id="UP000271241"/>
    </source>
</evidence>
<keyword evidence="2" id="KW-1133">Transmembrane helix</keyword>
<dbReference type="AlphaFoldDB" id="A0A4V1IX69"/>
<evidence type="ECO:0008006" key="5">
    <source>
        <dbReference type="Google" id="ProtNLM"/>
    </source>
</evidence>
<evidence type="ECO:0000256" key="1">
    <source>
        <dbReference type="SAM" id="MobiDB-lite"/>
    </source>
</evidence>
<feature type="region of interest" description="Disordered" evidence="1">
    <location>
        <begin position="478"/>
        <end position="515"/>
    </location>
</feature>
<keyword evidence="2" id="KW-0472">Membrane</keyword>
<dbReference type="EMBL" id="KZ992475">
    <property type="protein sequence ID" value="RKP10019.1"/>
    <property type="molecule type" value="Genomic_DNA"/>
</dbReference>
<feature type="compositionally biased region" description="Basic and acidic residues" evidence="1">
    <location>
        <begin position="494"/>
        <end position="507"/>
    </location>
</feature>
<keyword evidence="4" id="KW-1185">Reference proteome</keyword>
<feature type="transmembrane region" description="Helical" evidence="2">
    <location>
        <begin position="245"/>
        <end position="264"/>
    </location>
</feature>
<organism evidence="3 4">
    <name type="scientific">Thamnocephalis sphaerospora</name>
    <dbReference type="NCBI Taxonomy" id="78915"/>
    <lineage>
        <taxon>Eukaryota</taxon>
        <taxon>Fungi</taxon>
        <taxon>Fungi incertae sedis</taxon>
        <taxon>Zoopagomycota</taxon>
        <taxon>Zoopagomycotina</taxon>
        <taxon>Zoopagomycetes</taxon>
        <taxon>Zoopagales</taxon>
        <taxon>Sigmoideomycetaceae</taxon>
        <taxon>Thamnocephalis</taxon>
    </lineage>
</organism>
<feature type="region of interest" description="Disordered" evidence="1">
    <location>
        <begin position="344"/>
        <end position="367"/>
    </location>
</feature>
<protein>
    <recommendedName>
        <fullName evidence="5">Transmembrane protein</fullName>
    </recommendedName>
</protein>
<feature type="transmembrane region" description="Helical" evidence="2">
    <location>
        <begin position="167"/>
        <end position="188"/>
    </location>
</feature>
<evidence type="ECO:0000256" key="2">
    <source>
        <dbReference type="SAM" id="Phobius"/>
    </source>
</evidence>
<name>A0A4V1IX69_9FUNG</name>
<sequence>MTLVRRSDMLIYDVLRCKLVEDLCYNDHGAFSRFLISTMAAAISVVVAYALSSVCYAIVLVLALFDASRTRSLLIWNMIVFAAARVAANAPWVVIDPDTTSGNSNTAVMVLSGLASVAGTLPIMYMVQAFLQRWLASVCGSSHDVRINERSESNHSGFGSGMRRLRWTIGVLYVVACIFALLGVVGSISRAQDSGASKARNLIAAGDWGFFLLLFTLFCFGWSYRQRTLDWPSDLMAGVAKKAQLRLLLLANGTLVLALLLDAVRISAITNVVASAYMGLAIACCEMAASFIMLWPGMLAAFEERMLLPMVDDVHITGGSHVKLTVPKSAYKSSSNDMYIDSVASSTQTTSSNSNKKRQRPGEKGIHPVIGHENITIVGMGSGGGAGAAFADHAYNPYVLSFQHKMKQKKSESRSNSVSHVTVHRGVASSNRAERSYEQEVLQHQQRYAEQRRFFAEVVGAQADENFSEGYGYGVQLDDIGMEGDRSPTNSSHPLRDRGDMSFDYHRSNPSSPRR</sequence>
<feature type="transmembrane region" description="Helical" evidence="2">
    <location>
        <begin position="74"/>
        <end position="95"/>
    </location>
</feature>
<feature type="region of interest" description="Disordered" evidence="1">
    <location>
        <begin position="409"/>
        <end position="435"/>
    </location>
</feature>
<reference evidence="4" key="1">
    <citation type="journal article" date="2018" name="Nat. Microbiol.">
        <title>Leveraging single-cell genomics to expand the fungal tree of life.</title>
        <authorList>
            <person name="Ahrendt S.R."/>
            <person name="Quandt C.A."/>
            <person name="Ciobanu D."/>
            <person name="Clum A."/>
            <person name="Salamov A."/>
            <person name="Andreopoulos B."/>
            <person name="Cheng J.F."/>
            <person name="Woyke T."/>
            <person name="Pelin A."/>
            <person name="Henrissat B."/>
            <person name="Reynolds N.K."/>
            <person name="Benny G.L."/>
            <person name="Smith M.E."/>
            <person name="James T.Y."/>
            <person name="Grigoriev I.V."/>
        </authorList>
    </citation>
    <scope>NUCLEOTIDE SEQUENCE [LARGE SCALE GENOMIC DNA]</scope>
    <source>
        <strain evidence="4">RSA 1356</strain>
    </source>
</reference>
<dbReference type="Proteomes" id="UP000271241">
    <property type="component" value="Unassembled WGS sequence"/>
</dbReference>
<accession>A0A4V1IX69</accession>
<dbReference type="OrthoDB" id="5596730at2759"/>
<feature type="transmembrane region" description="Helical" evidence="2">
    <location>
        <begin position="276"/>
        <end position="302"/>
    </location>
</feature>